<dbReference type="PANTHER" id="PTHR13554">
    <property type="entry name" value="26S PROTEASOME NON-ATPASE REGULATORY SUBUNIT 5-RELATED"/>
    <property type="match status" value="1"/>
</dbReference>
<evidence type="ECO:0000313" key="3">
    <source>
        <dbReference type="Proteomes" id="UP000515162"/>
    </source>
</evidence>
<organism evidence="3 4">
    <name type="scientific">Drosophila mauritiana</name>
    <name type="common">Fruit fly</name>
    <dbReference type="NCBI Taxonomy" id="7226"/>
    <lineage>
        <taxon>Eukaryota</taxon>
        <taxon>Metazoa</taxon>
        <taxon>Ecdysozoa</taxon>
        <taxon>Arthropoda</taxon>
        <taxon>Hexapoda</taxon>
        <taxon>Insecta</taxon>
        <taxon>Pterygota</taxon>
        <taxon>Neoptera</taxon>
        <taxon>Endopterygota</taxon>
        <taxon>Diptera</taxon>
        <taxon>Brachycera</taxon>
        <taxon>Muscomorpha</taxon>
        <taxon>Ephydroidea</taxon>
        <taxon>Drosophilidae</taxon>
        <taxon>Drosophila</taxon>
        <taxon>Sophophora</taxon>
    </lineage>
</organism>
<dbReference type="SUPFAM" id="SSF48371">
    <property type="entry name" value="ARM repeat"/>
    <property type="match status" value="1"/>
</dbReference>
<keyword evidence="4" id="KW-0647">Proteasome</keyword>
<sequence length="506" mass="56672">MEMDDNWWVTNLKALESRPQRMEALTAMNTTIAREAALPRQTIERLLTTAELYDCANPAADSHAPKDQAVDVTLELLCHCLDQLTMDTADEQLPSLLRRGLTHSNPALRAQVLASLLKELRRQLTAGQVRTLPNNELIFLILDELKQPDTEGTSVAINILSIVLAQRISDPDVQAKLVQLLKQNEIVRCCAYELAVVLAKKSATLLNAVTFILDAALSELDNDDVLLQASVMELLVPLAEQNHGLSYMERRRVLDILSFRVQRIEEHPLDALLIPSIMKFFGKIAVYQPLKIIGGYPHMLGCLFVQLLSEDESILPTAMDTLANLATSPQGKILLNMHFSADMEKSFERYGSHIKKLSAHIKERLLNSLDVIYDFKTPPAKEINTILKNWYECFAGGAHANTIMDLINTPFPDLQMAALALLKTICKYNWGIVALKNTGGAVEFLLSRQKDLHRDIKYMKWQIMEILSASAEFSPTETIRFTAYVNEGPYHVQADLDVATEPQGNA</sequence>
<dbReference type="GO" id="GO:0005829">
    <property type="term" value="C:cytosol"/>
    <property type="evidence" value="ECO:0007669"/>
    <property type="project" value="TreeGrafter"/>
</dbReference>
<reference evidence="4" key="1">
    <citation type="submission" date="2025-08" db="UniProtKB">
        <authorList>
            <consortium name="RefSeq"/>
        </authorList>
    </citation>
    <scope>IDENTIFICATION</scope>
    <source>
        <strain evidence="4">Mau12</strain>
        <tissue evidence="4">Whole Body</tissue>
    </source>
</reference>
<dbReference type="AlphaFoldDB" id="A0A6P8KMZ8"/>
<dbReference type="PANTHER" id="PTHR13554:SF10">
    <property type="entry name" value="26S PROTEASOME NON-ATPASE REGULATORY SUBUNIT 5"/>
    <property type="match status" value="1"/>
</dbReference>
<dbReference type="InterPro" id="IPR016024">
    <property type="entry name" value="ARM-type_fold"/>
</dbReference>
<gene>
    <name evidence="4" type="primary">LOC117148129</name>
</gene>
<dbReference type="RefSeq" id="XP_033171245.1">
    <property type="nucleotide sequence ID" value="XM_033315354.1"/>
</dbReference>
<protein>
    <recommendedName>
        <fullName evidence="2">26S proteasome non-ATPase regulatory subunit 5</fullName>
    </recommendedName>
</protein>
<proteinExistence type="inferred from homology"/>
<evidence type="ECO:0000256" key="1">
    <source>
        <dbReference type="ARBA" id="ARBA00006823"/>
    </source>
</evidence>
<comment type="similarity">
    <text evidence="1">Belongs to the proteasome subunit S5B/HSM3 family.</text>
</comment>
<dbReference type="Pfam" id="PF10508">
    <property type="entry name" value="Proteasom_PSMB"/>
    <property type="match status" value="1"/>
</dbReference>
<dbReference type="GO" id="GO:0043248">
    <property type="term" value="P:proteasome assembly"/>
    <property type="evidence" value="ECO:0007669"/>
    <property type="project" value="InterPro"/>
</dbReference>
<evidence type="ECO:0000256" key="2">
    <source>
        <dbReference type="ARBA" id="ARBA00014933"/>
    </source>
</evidence>
<accession>A0A6P8KMZ8</accession>
<evidence type="ECO:0000313" key="4">
    <source>
        <dbReference type="RefSeq" id="XP_033171245.1"/>
    </source>
</evidence>
<dbReference type="GO" id="GO:0000502">
    <property type="term" value="C:proteasome complex"/>
    <property type="evidence" value="ECO:0007669"/>
    <property type="project" value="UniProtKB-KW"/>
</dbReference>
<dbReference type="GeneID" id="117148129"/>
<dbReference type="Proteomes" id="UP000515162">
    <property type="component" value="Chromosome X"/>
</dbReference>
<name>A0A6P8KMZ8_DROMA</name>
<dbReference type="InterPro" id="IPR019538">
    <property type="entry name" value="PSMD5"/>
</dbReference>
<keyword evidence="3" id="KW-1185">Reference proteome</keyword>